<accession>A0ABU7DPI9</accession>
<protein>
    <submittedName>
        <fullName evidence="1">Uncharacterized protein</fullName>
    </submittedName>
</protein>
<evidence type="ECO:0000313" key="1">
    <source>
        <dbReference type="EMBL" id="MED6276376.1"/>
    </source>
</evidence>
<proteinExistence type="predicted"/>
<comment type="caution">
    <text evidence="1">The sequence shown here is derived from an EMBL/GenBank/DDBJ whole genome shotgun (WGS) entry which is preliminary data.</text>
</comment>
<dbReference type="EMBL" id="JAHUTJ010032884">
    <property type="protein sequence ID" value="MED6276376.1"/>
    <property type="molecule type" value="Genomic_DNA"/>
</dbReference>
<organism evidence="1 2">
    <name type="scientific">Characodon lateralis</name>
    <dbReference type="NCBI Taxonomy" id="208331"/>
    <lineage>
        <taxon>Eukaryota</taxon>
        <taxon>Metazoa</taxon>
        <taxon>Chordata</taxon>
        <taxon>Craniata</taxon>
        <taxon>Vertebrata</taxon>
        <taxon>Euteleostomi</taxon>
        <taxon>Actinopterygii</taxon>
        <taxon>Neopterygii</taxon>
        <taxon>Teleostei</taxon>
        <taxon>Neoteleostei</taxon>
        <taxon>Acanthomorphata</taxon>
        <taxon>Ovalentaria</taxon>
        <taxon>Atherinomorphae</taxon>
        <taxon>Cyprinodontiformes</taxon>
        <taxon>Goodeidae</taxon>
        <taxon>Characodon</taxon>
    </lineage>
</organism>
<evidence type="ECO:0000313" key="2">
    <source>
        <dbReference type="Proteomes" id="UP001352852"/>
    </source>
</evidence>
<reference evidence="1 2" key="1">
    <citation type="submission" date="2021-06" db="EMBL/GenBank/DDBJ databases">
        <authorList>
            <person name="Palmer J.M."/>
        </authorList>
    </citation>
    <scope>NUCLEOTIDE SEQUENCE [LARGE SCALE GENOMIC DNA]</scope>
    <source>
        <strain evidence="1 2">CL_MEX2019</strain>
        <tissue evidence="1">Muscle</tissue>
    </source>
</reference>
<gene>
    <name evidence="1" type="ORF">CHARACLAT_002353</name>
</gene>
<keyword evidence="2" id="KW-1185">Reference proteome</keyword>
<name>A0ABU7DPI9_9TELE</name>
<dbReference type="Proteomes" id="UP001352852">
    <property type="component" value="Unassembled WGS sequence"/>
</dbReference>
<sequence length="157" mass="17465">MYLDWKLPGLRHLSISHQWLFPDLVEFKLVSRLFLKSVLWLLDKKSSLQLSTLDQVQAGSFLALRPSGSSHKRTLSTLQPALTQVPPTCAPHHHLHSSHSPGSELLRIYLRVTCPWKDLPPQKSSCAALSDPASRIFHPSGGSASSPCKHSNQLAFQ</sequence>